<gene>
    <name evidence="2" type="ORF">HPB48_015735</name>
</gene>
<accession>A0A9J6H489</accession>
<dbReference type="AlphaFoldDB" id="A0A9J6H489"/>
<dbReference type="EMBL" id="JABSTR010000011">
    <property type="protein sequence ID" value="KAH9382602.1"/>
    <property type="molecule type" value="Genomic_DNA"/>
</dbReference>
<dbReference type="InterPro" id="IPR023631">
    <property type="entry name" value="Amidase_dom"/>
</dbReference>
<dbReference type="Proteomes" id="UP000821853">
    <property type="component" value="Chromosome 9"/>
</dbReference>
<proteinExistence type="predicted"/>
<evidence type="ECO:0000313" key="3">
    <source>
        <dbReference type="Proteomes" id="UP000821853"/>
    </source>
</evidence>
<protein>
    <recommendedName>
        <fullName evidence="1">Amidase domain-containing protein</fullName>
    </recommendedName>
</protein>
<dbReference type="InterPro" id="IPR036928">
    <property type="entry name" value="AS_sf"/>
</dbReference>
<dbReference type="VEuPathDB" id="VectorBase:HLOH_042425"/>
<organism evidence="2 3">
    <name type="scientific">Haemaphysalis longicornis</name>
    <name type="common">Bush tick</name>
    <dbReference type="NCBI Taxonomy" id="44386"/>
    <lineage>
        <taxon>Eukaryota</taxon>
        <taxon>Metazoa</taxon>
        <taxon>Ecdysozoa</taxon>
        <taxon>Arthropoda</taxon>
        <taxon>Chelicerata</taxon>
        <taxon>Arachnida</taxon>
        <taxon>Acari</taxon>
        <taxon>Parasitiformes</taxon>
        <taxon>Ixodida</taxon>
        <taxon>Ixodoidea</taxon>
        <taxon>Ixodidae</taxon>
        <taxon>Haemaphysalinae</taxon>
        <taxon>Haemaphysalis</taxon>
    </lineage>
</organism>
<dbReference type="SUPFAM" id="SSF75304">
    <property type="entry name" value="Amidase signature (AS) enzymes"/>
    <property type="match status" value="1"/>
</dbReference>
<dbReference type="InterPro" id="IPR052739">
    <property type="entry name" value="FAAH2"/>
</dbReference>
<sequence length="138" mass="14846">MALDAGLCSRRGAVAERDSDAVAALRSAGAIPLAVTNVSEMAMWWESSNKLHGRTRNPYDLRRTPGGSSGTSLLVSRTAHRGRAAFVRPLGVAETEMVCLGDQACVSFVAQRVCKCSADSHHKEKKADKSTLLILLHR</sequence>
<name>A0A9J6H489_HAELO</name>
<dbReference type="GO" id="GO:0012505">
    <property type="term" value="C:endomembrane system"/>
    <property type="evidence" value="ECO:0007669"/>
    <property type="project" value="TreeGrafter"/>
</dbReference>
<dbReference type="PANTHER" id="PTHR43372">
    <property type="entry name" value="FATTY-ACID AMIDE HYDROLASE"/>
    <property type="match status" value="1"/>
</dbReference>
<evidence type="ECO:0000313" key="2">
    <source>
        <dbReference type="EMBL" id="KAH9382602.1"/>
    </source>
</evidence>
<comment type="caution">
    <text evidence="2">The sequence shown here is derived from an EMBL/GenBank/DDBJ whole genome shotgun (WGS) entry which is preliminary data.</text>
</comment>
<dbReference type="PANTHER" id="PTHR43372:SF4">
    <property type="entry name" value="FATTY-ACID AMIDE HYDROLASE 2"/>
    <property type="match status" value="1"/>
</dbReference>
<feature type="domain" description="Amidase" evidence="1">
    <location>
        <begin position="6"/>
        <end position="70"/>
    </location>
</feature>
<dbReference type="Pfam" id="PF01425">
    <property type="entry name" value="Amidase"/>
    <property type="match status" value="1"/>
</dbReference>
<dbReference type="OrthoDB" id="6418570at2759"/>
<dbReference type="Gene3D" id="3.90.1300.10">
    <property type="entry name" value="Amidase signature (AS) domain"/>
    <property type="match status" value="1"/>
</dbReference>
<keyword evidence="3" id="KW-1185">Reference proteome</keyword>
<reference evidence="2 3" key="1">
    <citation type="journal article" date="2020" name="Cell">
        <title>Large-Scale Comparative Analyses of Tick Genomes Elucidate Their Genetic Diversity and Vector Capacities.</title>
        <authorList>
            <consortium name="Tick Genome and Microbiome Consortium (TIGMIC)"/>
            <person name="Jia N."/>
            <person name="Wang J."/>
            <person name="Shi W."/>
            <person name="Du L."/>
            <person name="Sun Y."/>
            <person name="Zhan W."/>
            <person name="Jiang J.F."/>
            <person name="Wang Q."/>
            <person name="Zhang B."/>
            <person name="Ji P."/>
            <person name="Bell-Sakyi L."/>
            <person name="Cui X.M."/>
            <person name="Yuan T.T."/>
            <person name="Jiang B.G."/>
            <person name="Yang W.F."/>
            <person name="Lam T.T."/>
            <person name="Chang Q.C."/>
            <person name="Ding S.J."/>
            <person name="Wang X.J."/>
            <person name="Zhu J.G."/>
            <person name="Ruan X.D."/>
            <person name="Zhao L."/>
            <person name="Wei J.T."/>
            <person name="Ye R.Z."/>
            <person name="Que T.C."/>
            <person name="Du C.H."/>
            <person name="Zhou Y.H."/>
            <person name="Cheng J.X."/>
            <person name="Dai P.F."/>
            <person name="Guo W.B."/>
            <person name="Han X.H."/>
            <person name="Huang E.J."/>
            <person name="Li L.F."/>
            <person name="Wei W."/>
            <person name="Gao Y.C."/>
            <person name="Liu J.Z."/>
            <person name="Shao H.Z."/>
            <person name="Wang X."/>
            <person name="Wang C.C."/>
            <person name="Yang T.C."/>
            <person name="Huo Q.B."/>
            <person name="Li W."/>
            <person name="Chen H.Y."/>
            <person name="Chen S.E."/>
            <person name="Zhou L.G."/>
            <person name="Ni X.B."/>
            <person name="Tian J.H."/>
            <person name="Sheng Y."/>
            <person name="Liu T."/>
            <person name="Pan Y.S."/>
            <person name="Xia L.Y."/>
            <person name="Li J."/>
            <person name="Zhao F."/>
            <person name="Cao W.C."/>
        </authorList>
    </citation>
    <scope>NUCLEOTIDE SEQUENCE [LARGE SCALE GENOMIC DNA]</scope>
    <source>
        <strain evidence="2">HaeL-2018</strain>
    </source>
</reference>
<evidence type="ECO:0000259" key="1">
    <source>
        <dbReference type="Pfam" id="PF01425"/>
    </source>
</evidence>